<evidence type="ECO:0000256" key="5">
    <source>
        <dbReference type="ARBA" id="ARBA00022989"/>
    </source>
</evidence>
<sequence>MFHAFFAVFPVFCIIALGVLLRARDVLPENAGPVLGVYVLKLALPLLIFHLLAGASPEDLARGGFWLAVIGSQVIVYMLGYVGDRLFCRRGAGPAVISGLSCSACNAAFVGLPIVSNLWPGNSEAMLVAGLAILTPNVVMIMAQTRLDILSGSLAWKGGNPLVFAGSVARIFILGNPILLATLAGGALSLTGLGLWEPLDRAISLVGYTAAPCMLLALGLDLQQKLAVATRRAQGGVLLRQIWFSLCKLVLHPLLCWGIMYALGITGLWLTIGVLISATATALLVSVLAQVYNAVPEEAALTAVVNNGLSILTLTGFVWLFQTLGMV</sequence>
<comment type="subcellular location">
    <subcellularLocation>
        <location evidence="1">Membrane</location>
        <topology evidence="1">Multi-pass membrane protein</topology>
    </subcellularLocation>
</comment>
<accession>A0AA94HQL1</accession>
<evidence type="ECO:0008006" key="10">
    <source>
        <dbReference type="Google" id="ProtNLM"/>
    </source>
</evidence>
<evidence type="ECO:0000256" key="1">
    <source>
        <dbReference type="ARBA" id="ARBA00004141"/>
    </source>
</evidence>
<feature type="transmembrane region" description="Helical" evidence="7">
    <location>
        <begin position="299"/>
        <end position="321"/>
    </location>
</feature>
<feature type="transmembrane region" description="Helical" evidence="7">
    <location>
        <begin position="269"/>
        <end position="292"/>
    </location>
</feature>
<feature type="transmembrane region" description="Helical" evidence="7">
    <location>
        <begin position="125"/>
        <end position="143"/>
    </location>
</feature>
<evidence type="ECO:0000256" key="6">
    <source>
        <dbReference type="ARBA" id="ARBA00023136"/>
    </source>
</evidence>
<feature type="transmembrane region" description="Helical" evidence="7">
    <location>
        <begin position="163"/>
        <end position="190"/>
    </location>
</feature>
<protein>
    <recommendedName>
        <fullName evidence="10">AEC family transporter</fullName>
    </recommendedName>
</protein>
<keyword evidence="2" id="KW-0813">Transport</keyword>
<keyword evidence="4 7" id="KW-0812">Transmembrane</keyword>
<dbReference type="AlphaFoldDB" id="A0AA94HQL1"/>
<name>A0AA94HQL1_DESDE</name>
<keyword evidence="5 7" id="KW-1133">Transmembrane helix</keyword>
<dbReference type="RefSeq" id="WP_015939082.1">
    <property type="nucleotide sequence ID" value="NZ_FPIW01000002.1"/>
</dbReference>
<dbReference type="PANTHER" id="PTHR36838">
    <property type="entry name" value="AUXIN EFFLUX CARRIER FAMILY PROTEIN"/>
    <property type="match status" value="1"/>
</dbReference>
<keyword evidence="6 7" id="KW-0472">Membrane</keyword>
<feature type="transmembrane region" description="Helical" evidence="7">
    <location>
        <begin position="65"/>
        <end position="83"/>
    </location>
</feature>
<dbReference type="EMBL" id="FPIW01000002">
    <property type="protein sequence ID" value="SFW13230.1"/>
    <property type="molecule type" value="Genomic_DNA"/>
</dbReference>
<keyword evidence="3" id="KW-1003">Cell membrane</keyword>
<organism evidence="8 9">
    <name type="scientific">Desulfovibrio desulfuricans</name>
    <dbReference type="NCBI Taxonomy" id="876"/>
    <lineage>
        <taxon>Bacteria</taxon>
        <taxon>Pseudomonadati</taxon>
        <taxon>Thermodesulfobacteriota</taxon>
        <taxon>Desulfovibrionia</taxon>
        <taxon>Desulfovibrionales</taxon>
        <taxon>Desulfovibrionaceae</taxon>
        <taxon>Desulfovibrio</taxon>
    </lineage>
</organism>
<dbReference type="GO" id="GO:0055085">
    <property type="term" value="P:transmembrane transport"/>
    <property type="evidence" value="ECO:0007669"/>
    <property type="project" value="InterPro"/>
</dbReference>
<dbReference type="GO" id="GO:0016020">
    <property type="term" value="C:membrane"/>
    <property type="evidence" value="ECO:0007669"/>
    <property type="project" value="UniProtKB-SubCell"/>
</dbReference>
<evidence type="ECO:0000256" key="7">
    <source>
        <dbReference type="SAM" id="Phobius"/>
    </source>
</evidence>
<evidence type="ECO:0000256" key="3">
    <source>
        <dbReference type="ARBA" id="ARBA00022475"/>
    </source>
</evidence>
<evidence type="ECO:0000313" key="9">
    <source>
        <dbReference type="Proteomes" id="UP000182680"/>
    </source>
</evidence>
<feature type="transmembrane region" description="Helical" evidence="7">
    <location>
        <begin position="242"/>
        <end position="263"/>
    </location>
</feature>
<evidence type="ECO:0000313" key="8">
    <source>
        <dbReference type="EMBL" id="SFW13230.1"/>
    </source>
</evidence>
<feature type="transmembrane region" description="Helical" evidence="7">
    <location>
        <begin position="95"/>
        <end position="119"/>
    </location>
</feature>
<comment type="caution">
    <text evidence="8">The sequence shown here is derived from an EMBL/GenBank/DDBJ whole genome shotgun (WGS) entry which is preliminary data.</text>
</comment>
<dbReference type="PANTHER" id="PTHR36838:SF3">
    <property type="entry name" value="TRANSPORTER AUXIN EFFLUX CARRIER EC FAMILY"/>
    <property type="match status" value="1"/>
</dbReference>
<feature type="transmembrane region" description="Helical" evidence="7">
    <location>
        <begin position="202"/>
        <end position="222"/>
    </location>
</feature>
<proteinExistence type="predicted"/>
<evidence type="ECO:0000256" key="4">
    <source>
        <dbReference type="ARBA" id="ARBA00022692"/>
    </source>
</evidence>
<gene>
    <name evidence="8" type="ORF">SAMN02910291_00138</name>
</gene>
<dbReference type="Proteomes" id="UP000182680">
    <property type="component" value="Unassembled WGS sequence"/>
</dbReference>
<feature type="transmembrane region" description="Helical" evidence="7">
    <location>
        <begin position="6"/>
        <end position="23"/>
    </location>
</feature>
<dbReference type="InterPro" id="IPR004776">
    <property type="entry name" value="Mem_transp_PIN-like"/>
</dbReference>
<dbReference type="Pfam" id="PF03547">
    <property type="entry name" value="Mem_trans"/>
    <property type="match status" value="2"/>
</dbReference>
<feature type="transmembrane region" description="Helical" evidence="7">
    <location>
        <begin position="35"/>
        <end position="53"/>
    </location>
</feature>
<reference evidence="9" key="1">
    <citation type="submission" date="2016-11" db="EMBL/GenBank/DDBJ databases">
        <authorList>
            <person name="Jaros S."/>
            <person name="Januszkiewicz K."/>
            <person name="Wedrychowicz H."/>
        </authorList>
    </citation>
    <scope>NUCLEOTIDE SEQUENCE [LARGE SCALE GENOMIC DNA]</scope>
    <source>
        <strain evidence="9">DSM 7057</strain>
    </source>
</reference>
<dbReference type="OMA" id="VIYIAMP"/>
<evidence type="ECO:0000256" key="2">
    <source>
        <dbReference type="ARBA" id="ARBA00022448"/>
    </source>
</evidence>